<protein>
    <submittedName>
        <fullName evidence="3">Uncharacterized protein</fullName>
    </submittedName>
</protein>
<dbReference type="EMBL" id="KV426657">
    <property type="protein sequence ID" value="KZV79213.1"/>
    <property type="molecule type" value="Genomic_DNA"/>
</dbReference>
<organism evidence="3 4">
    <name type="scientific">Exidia glandulosa HHB12029</name>
    <dbReference type="NCBI Taxonomy" id="1314781"/>
    <lineage>
        <taxon>Eukaryota</taxon>
        <taxon>Fungi</taxon>
        <taxon>Dikarya</taxon>
        <taxon>Basidiomycota</taxon>
        <taxon>Agaricomycotina</taxon>
        <taxon>Agaricomycetes</taxon>
        <taxon>Auriculariales</taxon>
        <taxon>Exidiaceae</taxon>
        <taxon>Exidia</taxon>
    </lineage>
</organism>
<proteinExistence type="predicted"/>
<sequence length="61" mass="6726">MGPTIDAQLHSAQRFGSNDGHVAEGYHWSTSRDRPTSAPRPCGINEEGHDLAQFTWSTTSR</sequence>
<reference evidence="3 4" key="1">
    <citation type="journal article" date="2016" name="Mol. Biol. Evol.">
        <title>Comparative Genomics of Early-Diverging Mushroom-Forming Fungi Provides Insights into the Origins of Lignocellulose Decay Capabilities.</title>
        <authorList>
            <person name="Nagy L.G."/>
            <person name="Riley R."/>
            <person name="Tritt A."/>
            <person name="Adam C."/>
            <person name="Daum C."/>
            <person name="Floudas D."/>
            <person name="Sun H."/>
            <person name="Yadav J.S."/>
            <person name="Pangilinan J."/>
            <person name="Larsson K.H."/>
            <person name="Matsuura K."/>
            <person name="Barry K."/>
            <person name="Labutti K."/>
            <person name="Kuo R."/>
            <person name="Ohm R.A."/>
            <person name="Bhattacharya S.S."/>
            <person name="Shirouzu T."/>
            <person name="Yoshinaga Y."/>
            <person name="Martin F.M."/>
            <person name="Grigoriev I.V."/>
            <person name="Hibbett D.S."/>
        </authorList>
    </citation>
    <scope>NUCLEOTIDE SEQUENCE [LARGE SCALE GENOMIC DNA]</scope>
    <source>
        <strain evidence="3 4">HHB12029</strain>
    </source>
</reference>
<evidence type="ECO:0000313" key="3">
    <source>
        <dbReference type="EMBL" id="KZV86213.1"/>
    </source>
</evidence>
<evidence type="ECO:0000256" key="1">
    <source>
        <dbReference type="SAM" id="MobiDB-lite"/>
    </source>
</evidence>
<accession>A0A165E722</accession>
<gene>
    <name evidence="3" type="ORF">EXIGLDRAFT_725035</name>
    <name evidence="2" type="ORF">EXIGLDRAFT_735447</name>
</gene>
<feature type="region of interest" description="Disordered" evidence="1">
    <location>
        <begin position="1"/>
        <end position="61"/>
    </location>
</feature>
<dbReference type="EMBL" id="KV426162">
    <property type="protein sequence ID" value="KZV86213.1"/>
    <property type="molecule type" value="Genomic_DNA"/>
</dbReference>
<name>A0A165E722_EXIGL</name>
<dbReference type="Proteomes" id="UP000077266">
    <property type="component" value="Unassembled WGS sequence"/>
</dbReference>
<evidence type="ECO:0000313" key="2">
    <source>
        <dbReference type="EMBL" id="KZV79213.1"/>
    </source>
</evidence>
<evidence type="ECO:0000313" key="4">
    <source>
        <dbReference type="Proteomes" id="UP000077266"/>
    </source>
</evidence>
<dbReference type="AlphaFoldDB" id="A0A165E722"/>
<keyword evidence="4" id="KW-1185">Reference proteome</keyword>